<dbReference type="InterPro" id="IPR014721">
    <property type="entry name" value="Ribsml_uS5_D2-typ_fold_subgr"/>
</dbReference>
<feature type="active site" evidence="9">
    <location>
        <position position="12"/>
    </location>
</feature>
<evidence type="ECO:0000256" key="4">
    <source>
        <dbReference type="ARBA" id="ARBA00022679"/>
    </source>
</evidence>
<dbReference type="SUPFAM" id="SSF55060">
    <property type="entry name" value="GHMP Kinase, C-terminal domain"/>
    <property type="match status" value="1"/>
</dbReference>
<feature type="binding site" evidence="9">
    <location>
        <begin position="96"/>
        <end position="106"/>
    </location>
    <ligand>
        <name>ATP</name>
        <dbReference type="ChEBI" id="CHEBI:30616"/>
    </ligand>
</feature>
<dbReference type="Proteomes" id="UP000823914">
    <property type="component" value="Unassembled WGS sequence"/>
</dbReference>
<dbReference type="PANTHER" id="PTHR43527">
    <property type="entry name" value="4-DIPHOSPHOCYTIDYL-2-C-METHYL-D-ERYTHRITOL KINASE, CHLOROPLASTIC"/>
    <property type="match status" value="1"/>
</dbReference>
<protein>
    <recommendedName>
        <fullName evidence="3 9">4-diphosphocytidyl-2-C-methyl-D-erythritol kinase</fullName>
        <shortName evidence="9">CMK</shortName>
        <ecNumber evidence="2 9">2.7.1.148</ecNumber>
    </recommendedName>
    <alternativeName>
        <fullName evidence="8 9">4-(cytidine-5'-diphospho)-2-C-methyl-D-erythritol kinase</fullName>
    </alternativeName>
</protein>
<sequence>MLCDVRVLAPAKINIGLRVLPPRSDGFHNIESIFQSVPLYDVLHIEVSDGKETGCSVSCRDIDLPEKNTLTSAYQAFVCKTGVKSSVKVLLEKRIPHGAGLGGGSSDAAALICALDKIFCTELTVSNLHEIAGSVGSDVFFFVDQQRCGHPFAALVEGRGERVCSIAPRNDLFFVLVSPDVHSSTAEAYRLVDDWYSPQWSWKGPLIEDLENMYRSPLDCWKFLNSFSDPLIQRYPLIQKALEDLVVSGAAYVQMSGSGSSVFGVFDSKRKADSAFLTLSDKWKRCYSFPSS</sequence>
<dbReference type="HAMAP" id="MF_00061">
    <property type="entry name" value="IspE"/>
    <property type="match status" value="1"/>
</dbReference>
<keyword evidence="4 9" id="KW-0808">Transferase</keyword>
<dbReference type="Gene3D" id="3.30.230.10">
    <property type="match status" value="1"/>
</dbReference>
<dbReference type="Pfam" id="PF00288">
    <property type="entry name" value="GHMP_kinases_N"/>
    <property type="match status" value="1"/>
</dbReference>
<keyword evidence="9" id="KW-0414">Isoprene biosynthesis</keyword>
<feature type="domain" description="GHMP kinase N-terminal" evidence="10">
    <location>
        <begin position="68"/>
        <end position="143"/>
    </location>
</feature>
<dbReference type="GO" id="GO:0005524">
    <property type="term" value="F:ATP binding"/>
    <property type="evidence" value="ECO:0007669"/>
    <property type="project" value="UniProtKB-UniRule"/>
</dbReference>
<reference evidence="12" key="2">
    <citation type="submission" date="2021-04" db="EMBL/GenBank/DDBJ databases">
        <authorList>
            <person name="Gilroy R."/>
        </authorList>
    </citation>
    <scope>NUCLEOTIDE SEQUENCE</scope>
    <source>
        <strain evidence="12">Gambia15-2214</strain>
    </source>
</reference>
<keyword evidence="5 9" id="KW-0547">Nucleotide-binding</keyword>
<evidence type="ECO:0000256" key="7">
    <source>
        <dbReference type="ARBA" id="ARBA00022840"/>
    </source>
</evidence>
<evidence type="ECO:0000313" key="13">
    <source>
        <dbReference type="Proteomes" id="UP000823914"/>
    </source>
</evidence>
<dbReference type="InterPro" id="IPR006204">
    <property type="entry name" value="GHMP_kinase_N_dom"/>
</dbReference>
<dbReference type="InterPro" id="IPR020568">
    <property type="entry name" value="Ribosomal_Su5_D2-typ_SF"/>
</dbReference>
<evidence type="ECO:0000256" key="1">
    <source>
        <dbReference type="ARBA" id="ARBA00009684"/>
    </source>
</evidence>
<keyword evidence="6 9" id="KW-0418">Kinase</keyword>
<gene>
    <name evidence="9 12" type="primary">ispE</name>
    <name evidence="12" type="ORF">IAA16_05235</name>
</gene>
<evidence type="ECO:0000256" key="3">
    <source>
        <dbReference type="ARBA" id="ARBA00017473"/>
    </source>
</evidence>
<name>A0A9E2NZ53_9SPIR</name>
<evidence type="ECO:0000313" key="12">
    <source>
        <dbReference type="EMBL" id="MBU3849950.1"/>
    </source>
</evidence>
<dbReference type="GO" id="GO:0016114">
    <property type="term" value="P:terpenoid biosynthetic process"/>
    <property type="evidence" value="ECO:0007669"/>
    <property type="project" value="UniProtKB-UniRule"/>
</dbReference>
<dbReference type="Pfam" id="PF08544">
    <property type="entry name" value="GHMP_kinases_C"/>
    <property type="match status" value="1"/>
</dbReference>
<accession>A0A9E2NZ53</accession>
<evidence type="ECO:0000259" key="10">
    <source>
        <dbReference type="Pfam" id="PF00288"/>
    </source>
</evidence>
<keyword evidence="7 9" id="KW-0067">ATP-binding</keyword>
<dbReference type="PANTHER" id="PTHR43527:SF2">
    <property type="entry name" value="4-DIPHOSPHOCYTIDYL-2-C-METHYL-D-ERYTHRITOL KINASE, CHLOROPLASTIC"/>
    <property type="match status" value="1"/>
</dbReference>
<comment type="function">
    <text evidence="9">Catalyzes the phosphorylation of the position 2 hydroxy group of 4-diphosphocytidyl-2C-methyl-D-erythritol.</text>
</comment>
<dbReference type="InterPro" id="IPR013750">
    <property type="entry name" value="GHMP_kinase_C_dom"/>
</dbReference>
<evidence type="ECO:0000256" key="9">
    <source>
        <dbReference type="HAMAP-Rule" id="MF_00061"/>
    </source>
</evidence>
<dbReference type="SUPFAM" id="SSF54211">
    <property type="entry name" value="Ribosomal protein S5 domain 2-like"/>
    <property type="match status" value="1"/>
</dbReference>
<evidence type="ECO:0000259" key="11">
    <source>
        <dbReference type="Pfam" id="PF08544"/>
    </source>
</evidence>
<proteinExistence type="inferred from homology"/>
<comment type="similarity">
    <text evidence="1 9">Belongs to the GHMP kinase family. IspE subfamily.</text>
</comment>
<comment type="catalytic activity">
    <reaction evidence="9">
        <text>4-CDP-2-C-methyl-D-erythritol + ATP = 4-CDP-2-C-methyl-D-erythritol 2-phosphate + ADP + H(+)</text>
        <dbReference type="Rhea" id="RHEA:18437"/>
        <dbReference type="ChEBI" id="CHEBI:15378"/>
        <dbReference type="ChEBI" id="CHEBI:30616"/>
        <dbReference type="ChEBI" id="CHEBI:57823"/>
        <dbReference type="ChEBI" id="CHEBI:57919"/>
        <dbReference type="ChEBI" id="CHEBI:456216"/>
        <dbReference type="EC" id="2.7.1.148"/>
    </reaction>
</comment>
<evidence type="ECO:0000256" key="5">
    <source>
        <dbReference type="ARBA" id="ARBA00022741"/>
    </source>
</evidence>
<dbReference type="EC" id="2.7.1.148" evidence="2 9"/>
<dbReference type="GO" id="GO:0050515">
    <property type="term" value="F:4-(cytidine 5'-diphospho)-2-C-methyl-D-erythritol kinase activity"/>
    <property type="evidence" value="ECO:0007669"/>
    <property type="project" value="UniProtKB-UniRule"/>
</dbReference>
<evidence type="ECO:0000256" key="2">
    <source>
        <dbReference type="ARBA" id="ARBA00012052"/>
    </source>
</evidence>
<dbReference type="EMBL" id="JAHLFV010000124">
    <property type="protein sequence ID" value="MBU3849950.1"/>
    <property type="molecule type" value="Genomic_DNA"/>
</dbReference>
<dbReference type="InterPro" id="IPR036554">
    <property type="entry name" value="GHMP_kinase_C_sf"/>
</dbReference>
<dbReference type="AlphaFoldDB" id="A0A9E2NZ53"/>
<comment type="caution">
    <text evidence="12">The sequence shown here is derived from an EMBL/GenBank/DDBJ whole genome shotgun (WGS) entry which is preliminary data.</text>
</comment>
<dbReference type="PIRSF" id="PIRSF010376">
    <property type="entry name" value="IspE"/>
    <property type="match status" value="1"/>
</dbReference>
<comment type="pathway">
    <text evidence="9">Isoprenoid biosynthesis; isopentenyl diphosphate biosynthesis via DXP pathway; isopentenyl diphosphate from 1-deoxy-D-xylulose 5-phosphate: step 3/6.</text>
</comment>
<reference evidence="12" key="1">
    <citation type="journal article" date="2021" name="PeerJ">
        <title>Extensive microbial diversity within the chicken gut microbiome revealed by metagenomics and culture.</title>
        <authorList>
            <person name="Gilroy R."/>
            <person name="Ravi A."/>
            <person name="Getino M."/>
            <person name="Pursley I."/>
            <person name="Horton D.L."/>
            <person name="Alikhan N.F."/>
            <person name="Baker D."/>
            <person name="Gharbi K."/>
            <person name="Hall N."/>
            <person name="Watson M."/>
            <person name="Adriaenssens E.M."/>
            <person name="Foster-Nyarko E."/>
            <person name="Jarju S."/>
            <person name="Secka A."/>
            <person name="Antonio M."/>
            <person name="Oren A."/>
            <person name="Chaudhuri R.R."/>
            <person name="La Ragione R."/>
            <person name="Hildebrand F."/>
            <person name="Pallen M.J."/>
        </authorList>
    </citation>
    <scope>NUCLEOTIDE SEQUENCE</scope>
    <source>
        <strain evidence="12">Gambia15-2214</strain>
    </source>
</reference>
<evidence type="ECO:0000256" key="8">
    <source>
        <dbReference type="ARBA" id="ARBA00032554"/>
    </source>
</evidence>
<dbReference type="NCBIfam" id="TIGR00154">
    <property type="entry name" value="ispE"/>
    <property type="match status" value="1"/>
</dbReference>
<dbReference type="GO" id="GO:0019288">
    <property type="term" value="P:isopentenyl diphosphate biosynthetic process, methylerythritol 4-phosphate pathway"/>
    <property type="evidence" value="ECO:0007669"/>
    <property type="project" value="UniProtKB-UniRule"/>
</dbReference>
<feature type="active site" evidence="9">
    <location>
        <position position="138"/>
    </location>
</feature>
<dbReference type="InterPro" id="IPR004424">
    <property type="entry name" value="IspE"/>
</dbReference>
<dbReference type="Gene3D" id="3.30.70.890">
    <property type="entry name" value="GHMP kinase, C-terminal domain"/>
    <property type="match status" value="1"/>
</dbReference>
<organism evidence="12 13">
    <name type="scientific">Candidatus Treponema excrementipullorum</name>
    <dbReference type="NCBI Taxonomy" id="2838768"/>
    <lineage>
        <taxon>Bacteria</taxon>
        <taxon>Pseudomonadati</taxon>
        <taxon>Spirochaetota</taxon>
        <taxon>Spirochaetia</taxon>
        <taxon>Spirochaetales</taxon>
        <taxon>Treponemataceae</taxon>
        <taxon>Treponema</taxon>
    </lineage>
</organism>
<evidence type="ECO:0000256" key="6">
    <source>
        <dbReference type="ARBA" id="ARBA00022777"/>
    </source>
</evidence>
<feature type="domain" description="GHMP kinase C-terminal" evidence="11">
    <location>
        <begin position="230"/>
        <end position="284"/>
    </location>
</feature>